<evidence type="ECO:0000256" key="3">
    <source>
        <dbReference type="ARBA" id="ARBA00012889"/>
    </source>
</evidence>
<evidence type="ECO:0000313" key="12">
    <source>
        <dbReference type="Proteomes" id="UP000094527"/>
    </source>
</evidence>
<feature type="compositionally biased region" description="Low complexity" evidence="9">
    <location>
        <begin position="33"/>
        <end position="45"/>
    </location>
</feature>
<dbReference type="InterPro" id="IPR006095">
    <property type="entry name" value="Glu/Leu/Phe/Val/Trp_DH"/>
</dbReference>
<proteinExistence type="inferred from homology"/>
<dbReference type="InterPro" id="IPR036291">
    <property type="entry name" value="NAD(P)-bd_dom_sf"/>
</dbReference>
<keyword evidence="5" id="KW-0496">Mitochondrion</keyword>
<name>A0A1D2MF77_ORCCI</name>
<comment type="catalytic activity">
    <reaction evidence="6">
        <text>L-glutamate + NAD(+) + H2O = 2-oxoglutarate + NH4(+) + NADH + H(+)</text>
        <dbReference type="Rhea" id="RHEA:15133"/>
        <dbReference type="ChEBI" id="CHEBI:15377"/>
        <dbReference type="ChEBI" id="CHEBI:15378"/>
        <dbReference type="ChEBI" id="CHEBI:16810"/>
        <dbReference type="ChEBI" id="CHEBI:28938"/>
        <dbReference type="ChEBI" id="CHEBI:29985"/>
        <dbReference type="ChEBI" id="CHEBI:57540"/>
        <dbReference type="ChEBI" id="CHEBI:57945"/>
        <dbReference type="EC" id="1.4.1.3"/>
    </reaction>
</comment>
<evidence type="ECO:0000256" key="9">
    <source>
        <dbReference type="SAM" id="MobiDB-lite"/>
    </source>
</evidence>
<dbReference type="GO" id="GO:0005739">
    <property type="term" value="C:mitochondrion"/>
    <property type="evidence" value="ECO:0007669"/>
    <property type="project" value="UniProtKB-SubCell"/>
</dbReference>
<comment type="catalytic activity">
    <reaction evidence="7">
        <text>L-glutamate + NADP(+) + H2O = 2-oxoglutarate + NH4(+) + NADPH + H(+)</text>
        <dbReference type="Rhea" id="RHEA:11612"/>
        <dbReference type="ChEBI" id="CHEBI:15377"/>
        <dbReference type="ChEBI" id="CHEBI:15378"/>
        <dbReference type="ChEBI" id="CHEBI:16810"/>
        <dbReference type="ChEBI" id="CHEBI:28938"/>
        <dbReference type="ChEBI" id="CHEBI:29985"/>
        <dbReference type="ChEBI" id="CHEBI:57783"/>
        <dbReference type="ChEBI" id="CHEBI:58349"/>
        <dbReference type="EC" id="1.4.1.3"/>
    </reaction>
</comment>
<feature type="domain" description="Glutamate/phenylalanine/leucine/valine/L-tryptophan dehydrogenase C-terminal" evidence="10">
    <location>
        <begin position="273"/>
        <end position="547"/>
    </location>
</feature>
<dbReference type="FunFam" id="3.40.50.720:FF:000100">
    <property type="entry name" value="Glutamate dehydrogenase 1, mitochondrial"/>
    <property type="match status" value="1"/>
</dbReference>
<evidence type="ECO:0000256" key="5">
    <source>
        <dbReference type="ARBA" id="ARBA00023128"/>
    </source>
</evidence>
<dbReference type="CDD" id="cd01076">
    <property type="entry name" value="NAD_bind_1_Glu_DH"/>
    <property type="match status" value="1"/>
</dbReference>
<dbReference type="InterPro" id="IPR006096">
    <property type="entry name" value="Glu/Leu/Phe/Val/Trp_DH_C"/>
</dbReference>
<dbReference type="InterPro" id="IPR006097">
    <property type="entry name" value="Glu/Leu/Phe/Val/Trp_DH_dimer"/>
</dbReference>
<dbReference type="Gene3D" id="3.40.50.10860">
    <property type="entry name" value="Leucine Dehydrogenase, chain A, domain 1"/>
    <property type="match status" value="1"/>
</dbReference>
<dbReference type="EMBL" id="LJIJ01001474">
    <property type="protein sequence ID" value="ODM91626.1"/>
    <property type="molecule type" value="Genomic_DNA"/>
</dbReference>
<dbReference type="Pfam" id="PF00208">
    <property type="entry name" value="ELFV_dehydrog"/>
    <property type="match status" value="1"/>
</dbReference>
<dbReference type="PANTHER" id="PTHR11606">
    <property type="entry name" value="GLUTAMATE DEHYDROGENASE"/>
    <property type="match status" value="1"/>
</dbReference>
<dbReference type="GO" id="GO:0004352">
    <property type="term" value="F:glutamate dehydrogenase (NAD+) activity"/>
    <property type="evidence" value="ECO:0007669"/>
    <property type="project" value="TreeGrafter"/>
</dbReference>
<dbReference type="PRINTS" id="PR00082">
    <property type="entry name" value="GLFDHDRGNASE"/>
</dbReference>
<dbReference type="Proteomes" id="UP000094527">
    <property type="component" value="Unassembled WGS sequence"/>
</dbReference>
<evidence type="ECO:0000256" key="6">
    <source>
        <dbReference type="ARBA" id="ARBA00047867"/>
    </source>
</evidence>
<feature type="region of interest" description="Disordered" evidence="9">
    <location>
        <begin position="33"/>
        <end position="62"/>
    </location>
</feature>
<dbReference type="InterPro" id="IPR046346">
    <property type="entry name" value="Aminoacid_DH-like_N_sf"/>
</dbReference>
<dbReference type="GO" id="GO:0006538">
    <property type="term" value="P:L-glutamate catabolic process"/>
    <property type="evidence" value="ECO:0007669"/>
    <property type="project" value="TreeGrafter"/>
</dbReference>
<dbReference type="Gene3D" id="3.40.50.720">
    <property type="entry name" value="NAD(P)-binding Rossmann-like Domain"/>
    <property type="match status" value="1"/>
</dbReference>
<evidence type="ECO:0000256" key="4">
    <source>
        <dbReference type="ARBA" id="ARBA00023002"/>
    </source>
</evidence>
<dbReference type="AlphaFoldDB" id="A0A1D2MF77"/>
<evidence type="ECO:0000259" key="10">
    <source>
        <dbReference type="SMART" id="SM00839"/>
    </source>
</evidence>
<dbReference type="FunFam" id="3.40.50.10860:FF:000007">
    <property type="entry name" value="Glutamate dehydrogenase 1, mitochondrial"/>
    <property type="match status" value="1"/>
</dbReference>
<dbReference type="PANTHER" id="PTHR11606:SF13">
    <property type="entry name" value="GLUTAMATE DEHYDROGENASE 1, MITOCHONDRIAL"/>
    <property type="match status" value="1"/>
</dbReference>
<comment type="caution">
    <text evidence="11">The sequence shown here is derived from an EMBL/GenBank/DDBJ whole genome shotgun (WGS) entry which is preliminary data.</text>
</comment>
<comment type="subcellular location">
    <subcellularLocation>
        <location evidence="1">Mitochondrion</location>
    </subcellularLocation>
</comment>
<keyword evidence="12" id="KW-1185">Reference proteome</keyword>
<dbReference type="SMART" id="SM00839">
    <property type="entry name" value="ELFV_dehydrog"/>
    <property type="match status" value="1"/>
</dbReference>
<evidence type="ECO:0000256" key="7">
    <source>
        <dbReference type="ARBA" id="ARBA00048577"/>
    </source>
</evidence>
<keyword evidence="4 8" id="KW-0560">Oxidoreductase</keyword>
<protein>
    <recommendedName>
        <fullName evidence="3">glutamate dehydrogenase [NAD(P)(+)]</fullName>
        <ecNumber evidence="3">1.4.1.3</ecNumber>
    </recommendedName>
</protein>
<dbReference type="SUPFAM" id="SSF53223">
    <property type="entry name" value="Aminoacid dehydrogenase-like, N-terminal domain"/>
    <property type="match status" value="1"/>
</dbReference>
<dbReference type="InterPro" id="IPR033922">
    <property type="entry name" value="NAD_bind_Glu_DH"/>
</dbReference>
<sequence length="552" mass="59637">MYSMMLTKLAPSGVSSGAAASAAAVSRLLQGATSPAPSRAMSSAPGEGGAGPSQHQIPERLSHIPDADDPNFFQMVEYFYHRACMLAEPRLVEDLNLGPLSTIEQKRQKAHGIMRMLEPCHHVLEVAFPLKRDNGKYEMITAYRAQHSNHRTPCKGGIRYSTEVCVDEVKALAALMTFKCSCVDVPFGGAKAGVKINFRDYSVDELERITRRFALELAKKGFIGPGIDVPAPDMGTGEREMSWIADTYGKTVGHSDINARGCVTGKPINQGGIHGRVSATGRGVFHGLDNFSKDAALMQQCGSSPGLKGKTFIVQGFGNVGFHSARYLVRTGSILTGIQEWDCSIHNPAGIDPIAVDQYKIRNGGSIKGFPAADEYQGPGLMFEPCDILIPAATEKAITKANAGKIQAKIIAEAANGPVTPAAHNILLEKKVLILPDLYLNAGGVTVSYFEWLKNLNHVSYGRLTFKYDRDSNLHLLQSVQESLEKKFGTEKGPIPVEPSESFLKRMGGASEKDIVHSGLDYTMGRSAKNIAIVAKRYNLGLDATSGVYSLH</sequence>
<dbReference type="Gene3D" id="1.10.287.140">
    <property type="match status" value="1"/>
</dbReference>
<dbReference type="OrthoDB" id="6718861at2759"/>
<dbReference type="Pfam" id="PF02812">
    <property type="entry name" value="ELFV_dehydrog_N"/>
    <property type="match status" value="1"/>
</dbReference>
<dbReference type="EC" id="1.4.1.3" evidence="3"/>
<dbReference type="STRING" id="48709.A0A1D2MF77"/>
<dbReference type="OMA" id="MIMGWMM"/>
<evidence type="ECO:0000256" key="2">
    <source>
        <dbReference type="ARBA" id="ARBA00006382"/>
    </source>
</evidence>
<evidence type="ECO:0000313" key="11">
    <source>
        <dbReference type="EMBL" id="ODM91626.1"/>
    </source>
</evidence>
<reference evidence="11 12" key="1">
    <citation type="journal article" date="2016" name="Genome Biol. Evol.">
        <title>Gene Family Evolution Reflects Adaptation to Soil Environmental Stressors in the Genome of the Collembolan Orchesella cincta.</title>
        <authorList>
            <person name="Faddeeva-Vakhrusheva A."/>
            <person name="Derks M.F."/>
            <person name="Anvar S.Y."/>
            <person name="Agamennone V."/>
            <person name="Suring W."/>
            <person name="Smit S."/>
            <person name="van Straalen N.M."/>
            <person name="Roelofs D."/>
        </authorList>
    </citation>
    <scope>NUCLEOTIDE SEQUENCE [LARGE SCALE GENOMIC DNA]</scope>
    <source>
        <tissue evidence="11">Mixed pool</tissue>
    </source>
</reference>
<evidence type="ECO:0000256" key="8">
    <source>
        <dbReference type="RuleBase" id="RU004417"/>
    </source>
</evidence>
<organism evidence="11 12">
    <name type="scientific">Orchesella cincta</name>
    <name type="common">Springtail</name>
    <name type="synonym">Podura cincta</name>
    <dbReference type="NCBI Taxonomy" id="48709"/>
    <lineage>
        <taxon>Eukaryota</taxon>
        <taxon>Metazoa</taxon>
        <taxon>Ecdysozoa</taxon>
        <taxon>Arthropoda</taxon>
        <taxon>Hexapoda</taxon>
        <taxon>Collembola</taxon>
        <taxon>Entomobryomorpha</taxon>
        <taxon>Entomobryoidea</taxon>
        <taxon>Orchesellidae</taxon>
        <taxon>Orchesellinae</taxon>
        <taxon>Orchesella</taxon>
    </lineage>
</organism>
<evidence type="ECO:0000256" key="1">
    <source>
        <dbReference type="ARBA" id="ARBA00004173"/>
    </source>
</evidence>
<comment type="similarity">
    <text evidence="2 8">Belongs to the Glu/Leu/Phe/Val dehydrogenases family.</text>
</comment>
<gene>
    <name evidence="11" type="ORF">Ocin01_15058</name>
</gene>
<dbReference type="SUPFAM" id="SSF51735">
    <property type="entry name" value="NAD(P)-binding Rossmann-fold domains"/>
    <property type="match status" value="1"/>
</dbReference>
<accession>A0A1D2MF77</accession>